<keyword evidence="4 5" id="KW-0472">Membrane</keyword>
<keyword evidence="3 5" id="KW-1133">Transmembrane helix</keyword>
<feature type="transmembrane region" description="Helical" evidence="5">
    <location>
        <begin position="108"/>
        <end position="124"/>
    </location>
</feature>
<feature type="transmembrane region" description="Helical" evidence="5">
    <location>
        <begin position="81"/>
        <end position="102"/>
    </location>
</feature>
<feature type="transmembrane region" description="Helical" evidence="5">
    <location>
        <begin position="145"/>
        <end position="163"/>
    </location>
</feature>
<dbReference type="InterPro" id="IPR044878">
    <property type="entry name" value="UbiA_sf"/>
</dbReference>
<feature type="transmembrane region" description="Helical" evidence="5">
    <location>
        <begin position="169"/>
        <end position="187"/>
    </location>
</feature>
<dbReference type="GO" id="GO:0016765">
    <property type="term" value="F:transferase activity, transferring alkyl or aryl (other than methyl) groups"/>
    <property type="evidence" value="ECO:0007669"/>
    <property type="project" value="InterPro"/>
</dbReference>
<dbReference type="STRING" id="572546.Arcpr_0806"/>
<dbReference type="OrthoDB" id="293340at2157"/>
<dbReference type="HOGENOM" id="CLU_968394_0_0_2"/>
<dbReference type="Gene3D" id="1.10.357.140">
    <property type="entry name" value="UbiA prenyltransferase"/>
    <property type="match status" value="1"/>
</dbReference>
<protein>
    <submittedName>
        <fullName evidence="6">UbiA prenyltransferase</fullName>
    </submittedName>
</protein>
<evidence type="ECO:0000256" key="5">
    <source>
        <dbReference type="SAM" id="Phobius"/>
    </source>
</evidence>
<accession>D2RHU4</accession>
<organism evidence="6 7">
    <name type="scientific">Archaeoglobus profundus (strain DSM 5631 / JCM 9629 / NBRC 100127 / Av18)</name>
    <dbReference type="NCBI Taxonomy" id="572546"/>
    <lineage>
        <taxon>Archaea</taxon>
        <taxon>Methanobacteriati</taxon>
        <taxon>Methanobacteriota</taxon>
        <taxon>Archaeoglobi</taxon>
        <taxon>Archaeoglobales</taxon>
        <taxon>Archaeoglobaceae</taxon>
        <taxon>Archaeoglobus</taxon>
    </lineage>
</organism>
<feature type="transmembrane region" description="Helical" evidence="5">
    <location>
        <begin position="39"/>
        <end position="60"/>
    </location>
</feature>
<dbReference type="AlphaFoldDB" id="D2RHU4"/>
<dbReference type="Proteomes" id="UP000001901">
    <property type="component" value="Chromosome"/>
</dbReference>
<dbReference type="eggNOG" id="arCOG00476">
    <property type="taxonomic scope" value="Archaea"/>
</dbReference>
<proteinExistence type="predicted"/>
<name>D2RHU4_ARCPA</name>
<evidence type="ECO:0000313" key="7">
    <source>
        <dbReference type="Proteomes" id="UP000001901"/>
    </source>
</evidence>
<dbReference type="Pfam" id="PF01040">
    <property type="entry name" value="UbiA"/>
    <property type="match status" value="1"/>
</dbReference>
<evidence type="ECO:0000256" key="2">
    <source>
        <dbReference type="ARBA" id="ARBA00022692"/>
    </source>
</evidence>
<dbReference type="InterPro" id="IPR000537">
    <property type="entry name" value="UbiA_prenyltransferase"/>
</dbReference>
<dbReference type="GO" id="GO:0005886">
    <property type="term" value="C:plasma membrane"/>
    <property type="evidence" value="ECO:0007669"/>
    <property type="project" value="UniProtKB-SubCell"/>
</dbReference>
<sequence>MELIKYFIELLKFSARPLTIIYPIPVLQFVVFSQSTHDLNLLLIAILFSFTFYPAVNLWNHVNDVKEDILGGKYNVFAEGLNVRILGVILAILLYLAALLIVLKYGNYVSLALFILCFLITWTYSDRLTLGRFLGRLKDNYVTELTSFVISYPSFTLLIWTFFEDLNVKAIALSLTVLFFVLFGVFIKDIRDVSGDEKAGLKTIGVVFSPSSLIKLAYTSIILYYSTIIVCVLIDVYDVTTIISALPIIPTLLFVKQLKEKVWKLSLETLPYFKRTLLMNFVSIALFIVSGLLSQS</sequence>
<keyword evidence="7" id="KW-1185">Reference proteome</keyword>
<reference evidence="6 7" key="1">
    <citation type="journal article" date="2010" name="Stand. Genomic Sci.">
        <title>Complete genome sequence of Archaeoglobus profundus type strain (AV18).</title>
        <authorList>
            <person name="von Jan M."/>
            <person name="Lapidus A."/>
            <person name="Del Rio T.G."/>
            <person name="Copeland A."/>
            <person name="Tice H."/>
            <person name="Cheng J.F."/>
            <person name="Lucas S."/>
            <person name="Chen F."/>
            <person name="Nolan M."/>
            <person name="Goodwin L."/>
            <person name="Han C."/>
            <person name="Pitluck S."/>
            <person name="Liolios K."/>
            <person name="Ivanova N."/>
            <person name="Mavromatis K."/>
            <person name="Ovchinnikova G."/>
            <person name="Chertkov O."/>
            <person name="Pati A."/>
            <person name="Chen A."/>
            <person name="Palaniappan K."/>
            <person name="Land M."/>
            <person name="Hauser L."/>
            <person name="Chang Y.J."/>
            <person name="Jeffries C.D."/>
            <person name="Saunders E."/>
            <person name="Brettin T."/>
            <person name="Detter J.C."/>
            <person name="Chain P."/>
            <person name="Eichinger K."/>
            <person name="Huber H."/>
            <person name="Spring S."/>
            <person name="Rohde M."/>
            <person name="Goker M."/>
            <person name="Wirth R."/>
            <person name="Woyke T."/>
            <person name="Bristow J."/>
            <person name="Eisen J.A."/>
            <person name="Markowitz V."/>
            <person name="Hugenholtz P."/>
            <person name="Kyrpides N.C."/>
            <person name="Klenk H.P."/>
        </authorList>
    </citation>
    <scope>NUCLEOTIDE SEQUENCE [LARGE SCALE GENOMIC DNA]</scope>
    <source>
        <strain evidence="7">DSM 5631 / JCM 9629 / NBRC 100127 / Av18</strain>
    </source>
</reference>
<evidence type="ECO:0000256" key="1">
    <source>
        <dbReference type="ARBA" id="ARBA00004651"/>
    </source>
</evidence>
<dbReference type="RefSeq" id="WP_012940205.1">
    <property type="nucleotide sequence ID" value="NC_013741.1"/>
</dbReference>
<dbReference type="EMBL" id="CP001857">
    <property type="protein sequence ID" value="ADB57869.1"/>
    <property type="molecule type" value="Genomic_DNA"/>
</dbReference>
<dbReference type="KEGG" id="apo:Arcpr_0806"/>
<evidence type="ECO:0000313" key="6">
    <source>
        <dbReference type="EMBL" id="ADB57869.1"/>
    </source>
</evidence>
<feature type="transmembrane region" description="Helical" evidence="5">
    <location>
        <begin position="224"/>
        <end position="255"/>
    </location>
</feature>
<comment type="subcellular location">
    <subcellularLocation>
        <location evidence="1">Cell membrane</location>
        <topology evidence="1">Multi-pass membrane protein</topology>
    </subcellularLocation>
</comment>
<evidence type="ECO:0000256" key="3">
    <source>
        <dbReference type="ARBA" id="ARBA00022989"/>
    </source>
</evidence>
<evidence type="ECO:0000256" key="4">
    <source>
        <dbReference type="ARBA" id="ARBA00023136"/>
    </source>
</evidence>
<dbReference type="GeneID" id="8739467"/>
<gene>
    <name evidence="6" type="ordered locus">Arcpr_0806</name>
</gene>
<keyword evidence="2 5" id="KW-0812">Transmembrane</keyword>
<feature type="transmembrane region" description="Helical" evidence="5">
    <location>
        <begin position="276"/>
        <end position="293"/>
    </location>
</feature>
<dbReference type="PaxDb" id="572546-Arcpr_0806"/>